<dbReference type="Proteomes" id="UP000271162">
    <property type="component" value="Unassembled WGS sequence"/>
</dbReference>
<dbReference type="WBParaSite" id="NBR_0001966001-mRNA-1">
    <property type="protein sequence ID" value="NBR_0001966001-mRNA-1"/>
    <property type="gene ID" value="NBR_0001966001"/>
</dbReference>
<reference evidence="3 4" key="2">
    <citation type="submission" date="2018-11" db="EMBL/GenBank/DDBJ databases">
        <authorList>
            <consortium name="Pathogen Informatics"/>
        </authorList>
    </citation>
    <scope>NUCLEOTIDE SEQUENCE [LARGE SCALE GENOMIC DNA]</scope>
</reference>
<dbReference type="EMBL" id="UYSL01024363">
    <property type="protein sequence ID" value="VDL83397.1"/>
    <property type="molecule type" value="Genomic_DNA"/>
</dbReference>
<evidence type="ECO:0000256" key="2">
    <source>
        <dbReference type="ARBA" id="ARBA00022801"/>
    </source>
</evidence>
<reference evidence="5" key="1">
    <citation type="submission" date="2017-02" db="UniProtKB">
        <authorList>
            <consortium name="WormBaseParasite"/>
        </authorList>
    </citation>
    <scope>IDENTIFICATION</scope>
</reference>
<dbReference type="Pfam" id="PF03265">
    <property type="entry name" value="DNase_II"/>
    <property type="match status" value="1"/>
</dbReference>
<organism evidence="5">
    <name type="scientific">Nippostrongylus brasiliensis</name>
    <name type="common">Rat hookworm</name>
    <dbReference type="NCBI Taxonomy" id="27835"/>
    <lineage>
        <taxon>Eukaryota</taxon>
        <taxon>Metazoa</taxon>
        <taxon>Ecdysozoa</taxon>
        <taxon>Nematoda</taxon>
        <taxon>Chromadorea</taxon>
        <taxon>Rhabditida</taxon>
        <taxon>Rhabditina</taxon>
        <taxon>Rhabditomorpha</taxon>
        <taxon>Strongyloidea</taxon>
        <taxon>Heligmosomidae</taxon>
        <taxon>Nippostrongylus</taxon>
    </lineage>
</organism>
<comment type="similarity">
    <text evidence="1">Belongs to the DNase II family.</text>
</comment>
<dbReference type="InterPro" id="IPR004947">
    <property type="entry name" value="DNase_II"/>
</dbReference>
<dbReference type="OMA" id="RIESSCQ"/>
<evidence type="ECO:0000313" key="5">
    <source>
        <dbReference type="WBParaSite" id="NBR_0001966001-mRNA-1"/>
    </source>
</evidence>
<name>A0A0N4YQY8_NIPBR</name>
<evidence type="ECO:0000256" key="1">
    <source>
        <dbReference type="ARBA" id="ARBA00007527"/>
    </source>
</evidence>
<accession>A0A0N4YQY8</accession>
<dbReference type="AlphaFoldDB" id="A0A0N4YQY8"/>
<gene>
    <name evidence="3" type="ORF">NBR_LOCUS19661</name>
</gene>
<dbReference type="GO" id="GO:0006309">
    <property type="term" value="P:apoptotic DNA fragmentation"/>
    <property type="evidence" value="ECO:0007669"/>
    <property type="project" value="TreeGrafter"/>
</dbReference>
<protein>
    <submittedName>
        <fullName evidence="5">Deoxyribonuclease II (inferred by orthology to a D. melanogaster protein)</fullName>
    </submittedName>
</protein>
<keyword evidence="4" id="KW-1185">Reference proteome</keyword>
<proteinExistence type="inferred from homology"/>
<evidence type="ECO:0000313" key="4">
    <source>
        <dbReference type="Proteomes" id="UP000271162"/>
    </source>
</evidence>
<dbReference type="PANTHER" id="PTHR10858">
    <property type="entry name" value="DEOXYRIBONUCLEASE II"/>
    <property type="match status" value="1"/>
</dbReference>
<dbReference type="PANTHER" id="PTHR10858:SF30">
    <property type="entry name" value="CELL-DEATH-RELATED NUCLEASE 7"/>
    <property type="match status" value="1"/>
</dbReference>
<dbReference type="GO" id="GO:0004531">
    <property type="term" value="F:deoxyribonuclease II activity"/>
    <property type="evidence" value="ECO:0007669"/>
    <property type="project" value="InterPro"/>
</dbReference>
<keyword evidence="2" id="KW-0378">Hydrolase</keyword>
<sequence length="120" mass="13199">MGRSQSSDLWYGLIAPFYATNMAVESWRNGAAKDVGTTCGINENVYDVDKVKVLNAEFDNSLDHSKWGVSMQKNASIACVGGINRQYSQYKRGGGAVCIDNIRLWNTLLNSVDEYTGCGF</sequence>
<evidence type="ECO:0000313" key="3">
    <source>
        <dbReference type="EMBL" id="VDL83397.1"/>
    </source>
</evidence>
<dbReference type="STRING" id="27835.A0A0N4YQY8"/>